<reference evidence="7 8" key="2">
    <citation type="journal article" date="2021" name="Syst. Appl. Microbiol.">
        <title>Phylogenetic classification of ten novel species belonging to the genus Bifidobacterium comprising B. phasiani sp. nov., B. pongonis sp. nov., B. saguinibicoloris sp. nov., B. colobi sp. nov., B. simiiventris sp. nov., B. santillanense sp. nov., B. miconis sp. nov., B. amazonense sp. nov., B. pluvialisilvae sp. nov., and B. miconisargentati sp. nov.</title>
        <authorList>
            <person name="Lugli G.A."/>
            <person name="Calvete-Torre I."/>
            <person name="Alessandri G."/>
            <person name="Milani C."/>
            <person name="Turroni F."/>
            <person name="Laiolo P."/>
            <person name="Ossiprandi M.C."/>
            <person name="Margolles A."/>
            <person name="Ruiz L."/>
            <person name="Ventura M."/>
        </authorList>
    </citation>
    <scope>NUCLEOTIDE SEQUENCE [LARGE SCALE GENOMIC DNA]</scope>
    <source>
        <strain evidence="7 8">MA1</strain>
    </source>
</reference>
<evidence type="ECO:0000313" key="7">
    <source>
        <dbReference type="EMBL" id="MCH9275992.1"/>
    </source>
</evidence>
<dbReference type="InterPro" id="IPR036291">
    <property type="entry name" value="NAD(P)-bd_dom_sf"/>
</dbReference>
<dbReference type="InterPro" id="IPR006140">
    <property type="entry name" value="D-isomer_DH_NAD-bd"/>
</dbReference>
<evidence type="ECO:0000256" key="4">
    <source>
        <dbReference type="RuleBase" id="RU003719"/>
    </source>
</evidence>
<comment type="caution">
    <text evidence="7">The sequence shown here is derived from an EMBL/GenBank/DDBJ whole genome shotgun (WGS) entry which is preliminary data.</text>
</comment>
<dbReference type="RefSeq" id="WP_241513697.1">
    <property type="nucleotide sequence ID" value="NZ_JAFEJT020000023.1"/>
</dbReference>
<evidence type="ECO:0000256" key="3">
    <source>
        <dbReference type="ARBA" id="ARBA00023027"/>
    </source>
</evidence>
<keyword evidence="3" id="KW-0520">NAD</keyword>
<dbReference type="EMBL" id="JAFEJT020000023">
    <property type="protein sequence ID" value="MCH9275992.1"/>
    <property type="molecule type" value="Genomic_DNA"/>
</dbReference>
<dbReference type="Proteomes" id="UP000710815">
    <property type="component" value="Unassembled WGS sequence"/>
</dbReference>
<dbReference type="Pfam" id="PF00389">
    <property type="entry name" value="2-Hacid_dh"/>
    <property type="match status" value="1"/>
</dbReference>
<reference evidence="7 8" key="1">
    <citation type="journal article" date="2021" name="Environ. Microbiol.">
        <title>Genetic insights into the dark matter of the mammalian gut microbiota through targeted genome reconstruction.</title>
        <authorList>
            <person name="Lugli G.A."/>
            <person name="Alessandri G."/>
            <person name="Milani C."/>
            <person name="Viappiani A."/>
            <person name="Fontana F."/>
            <person name="Tarracchini C."/>
            <person name="Mancabelli L."/>
            <person name="Argentini C."/>
            <person name="Ruiz L."/>
            <person name="Margolles A."/>
            <person name="van Sinderen D."/>
            <person name="Turroni F."/>
            <person name="Ventura M."/>
        </authorList>
    </citation>
    <scope>NUCLEOTIDE SEQUENCE [LARGE SCALE GENOMIC DNA]</scope>
    <source>
        <strain evidence="7 8">MA1</strain>
    </source>
</reference>
<organism evidence="7 8">
    <name type="scientific">Bifidobacterium amazonense</name>
    <dbReference type="NCBI Taxonomy" id="2809027"/>
    <lineage>
        <taxon>Bacteria</taxon>
        <taxon>Bacillati</taxon>
        <taxon>Actinomycetota</taxon>
        <taxon>Actinomycetes</taxon>
        <taxon>Bifidobacteriales</taxon>
        <taxon>Bifidobacteriaceae</taxon>
        <taxon>Bifidobacterium</taxon>
    </lineage>
</organism>
<dbReference type="PANTHER" id="PTHR42789:SF1">
    <property type="entry name" value="D-ISOMER SPECIFIC 2-HYDROXYACID DEHYDROGENASE FAMILY PROTEIN (AFU_ORTHOLOGUE AFUA_6G10090)"/>
    <property type="match status" value="1"/>
</dbReference>
<feature type="domain" description="D-isomer specific 2-hydroxyacid dehydrogenase NAD-binding" evidence="6">
    <location>
        <begin position="148"/>
        <end position="327"/>
    </location>
</feature>
<dbReference type="InterPro" id="IPR050857">
    <property type="entry name" value="D-2-hydroxyacid_DH"/>
</dbReference>
<name>A0ABS9VV83_9BIFI</name>
<evidence type="ECO:0000259" key="6">
    <source>
        <dbReference type="Pfam" id="PF02826"/>
    </source>
</evidence>
<dbReference type="Gene3D" id="3.40.50.720">
    <property type="entry name" value="NAD(P)-binding Rossmann-like Domain"/>
    <property type="match status" value="2"/>
</dbReference>
<dbReference type="CDD" id="cd12167">
    <property type="entry name" value="2-Hacid_dh_8"/>
    <property type="match status" value="1"/>
</dbReference>
<dbReference type="PANTHER" id="PTHR42789">
    <property type="entry name" value="D-ISOMER SPECIFIC 2-HYDROXYACID DEHYDROGENASE FAMILY PROTEIN (AFU_ORTHOLOGUE AFUA_6G10090)"/>
    <property type="match status" value="1"/>
</dbReference>
<dbReference type="SUPFAM" id="SSF52283">
    <property type="entry name" value="Formate/glycerate dehydrogenase catalytic domain-like"/>
    <property type="match status" value="1"/>
</dbReference>
<keyword evidence="2 4" id="KW-0560">Oxidoreductase</keyword>
<evidence type="ECO:0000256" key="1">
    <source>
        <dbReference type="ARBA" id="ARBA00005854"/>
    </source>
</evidence>
<keyword evidence="8" id="KW-1185">Reference proteome</keyword>
<protein>
    <submittedName>
        <fullName evidence="7">Hydroxyacid dehydrogenase</fullName>
    </submittedName>
</protein>
<dbReference type="SUPFAM" id="SSF51735">
    <property type="entry name" value="NAD(P)-binding Rossmann-fold domains"/>
    <property type="match status" value="1"/>
</dbReference>
<proteinExistence type="inferred from homology"/>
<evidence type="ECO:0000256" key="2">
    <source>
        <dbReference type="ARBA" id="ARBA00023002"/>
    </source>
</evidence>
<evidence type="ECO:0000259" key="5">
    <source>
        <dbReference type="Pfam" id="PF00389"/>
    </source>
</evidence>
<evidence type="ECO:0000313" key="8">
    <source>
        <dbReference type="Proteomes" id="UP000710815"/>
    </source>
</evidence>
<accession>A0ABS9VV83</accession>
<sequence length="360" mass="39422">MAQESVHMSGMAETRRGDKPFVVFSFRPADLIDKIMGRDAWHELGAVADWDRDETGRPVVVEDFHDPANAERIARADYIITGWGGEKLIDEAVLDAMPNLKAIFAASGAASRIFTDDTAARAAKSRGIELSNSGYINGLPVAEYCFANILLANKQFFRAERMYHEQRGWGAWVDVQSVFEHVGNYEKTVGLVCASSRIGRRLMAMLQMTRLDVLAYAIDMSADEAASYGATKADLDTLLAQSDIVSLHAPDIPPLRGMIGARELALMKDGATLLNSARGRVVDHDALIAELKTGRINAILDVTWPEPLPSDSPLWDMPNVILTPHIAGSTGSELHAMGLNVAEELARAAAGRPLRYREEY</sequence>
<feature type="domain" description="D-isomer specific 2-hydroxyacid dehydrogenase catalytic" evidence="5">
    <location>
        <begin position="65"/>
        <end position="355"/>
    </location>
</feature>
<dbReference type="InterPro" id="IPR006139">
    <property type="entry name" value="D-isomer_2_OHA_DH_cat_dom"/>
</dbReference>
<comment type="similarity">
    <text evidence="1 4">Belongs to the D-isomer specific 2-hydroxyacid dehydrogenase family.</text>
</comment>
<gene>
    <name evidence="7" type="ORF">JS533_006860</name>
</gene>
<dbReference type="Pfam" id="PF02826">
    <property type="entry name" value="2-Hacid_dh_C"/>
    <property type="match status" value="1"/>
</dbReference>